<keyword evidence="9" id="KW-0325">Glycoprotein</keyword>
<evidence type="ECO:0000256" key="8">
    <source>
        <dbReference type="ARBA" id="ARBA00023170"/>
    </source>
</evidence>
<dbReference type="FunFam" id="2.10.50.30:FF:000004">
    <property type="entry name" value="Taste receptor type 1 member 3-like protein"/>
    <property type="match status" value="1"/>
</dbReference>
<dbReference type="Gene3D" id="2.10.50.30">
    <property type="entry name" value="GPCR, family 3, nine cysteines domain"/>
    <property type="match status" value="1"/>
</dbReference>
<dbReference type="Pfam" id="PF01094">
    <property type="entry name" value="ANF_receptor"/>
    <property type="match status" value="1"/>
</dbReference>
<feature type="signal peptide" evidence="12">
    <location>
        <begin position="1"/>
        <end position="22"/>
    </location>
</feature>
<evidence type="ECO:0000256" key="1">
    <source>
        <dbReference type="ARBA" id="ARBA00004651"/>
    </source>
</evidence>
<dbReference type="CDD" id="cd13953">
    <property type="entry name" value="7tm_classC_mGluR-like"/>
    <property type="match status" value="1"/>
</dbReference>
<dbReference type="InterPro" id="IPR000337">
    <property type="entry name" value="GPCR_3"/>
</dbReference>
<gene>
    <name evidence="14" type="ORF">DGYR_LOCUS805</name>
</gene>
<dbReference type="GO" id="GO:0005886">
    <property type="term" value="C:plasma membrane"/>
    <property type="evidence" value="ECO:0007669"/>
    <property type="project" value="UniProtKB-SubCell"/>
</dbReference>
<keyword evidence="6" id="KW-0297">G-protein coupled receptor</keyword>
<sequence>MLILRIQVIICRLLYLLQIIECSGLLNIFEEQKDHLTRERNEAHINIGLISSLQQQVDQSQCSFLNSTLQLAFIEGMYLVKKTIEDINESNDILPNITLGYVFIDNCNLFSKSVRNSVKFLPRISNQICTKSDKELEYYNITAVIPTTSSSDLVGFSALLSQFKIPQLATLSSSDELSDKVRFKYLVRIASPDKFQAQALVDFALEHEWNYISILYIEGSYGENGAKHLRKLFAKSGICIAVDEMISFDNSIEDFEKALKLIKMHPNSEIIIIFLYPKEISLFYNAMERAKLLNKKYILSSDALMYTAISNVGKQRSFYSFAIAFQTGDVPSARRKLTSINPTKYPNLIYIKQYWKFLFNCTWDTSINSTTKPCDPNANLSSINYKVSALSVEYDCLQIYVQAMQRIVQTFCPGVFGSDAAKCITGERILHELRTGTFKTSLGKVQFDNNGDIIGGYNIVQFVDDEKYNVIGKWSRERVGVELTKEIKWPKSYIPISKCSHPCPPKYYYIHKAVICCWDCRQCRNNEIVIGNRTGCEECPEFFWPDKEALECVAIEADYLKWSDFETIIILTLAIFGLFLSILITSFIIWKRNEKLIKASSIQLTAIILIGIKLCLMSTFLFLIKPNDTVCSLSRYLFNISNSLIYAPLIMKTNRVFRIFSSARKGNQSVKYTSNRFQVLMAFLLVLLQVILTLLSTIISKYTAGLRQKIRTESYVELQCSVALRGFIPSLSYNIVLASISSYYGFLTRKLPENFNEASYIFVSVSTTLFVWLVLLPTYFTTEIAKYQSLLLAATCLLNSLITLLCLFLPKLYAIWFIDEQNLKIRTVSLNTDSSVAPN</sequence>
<dbReference type="InterPro" id="IPR011500">
    <property type="entry name" value="GPCR_3_9-Cys_dom"/>
</dbReference>
<keyword evidence="3 11" id="KW-0812">Transmembrane</keyword>
<dbReference type="Gene3D" id="3.40.50.2300">
    <property type="match status" value="2"/>
</dbReference>
<comment type="caution">
    <text evidence="14">The sequence shown here is derived from an EMBL/GenBank/DDBJ whole genome shotgun (WGS) entry which is preliminary data.</text>
</comment>
<proteinExistence type="predicted"/>
<protein>
    <recommendedName>
        <fullName evidence="13">G-protein coupled receptors family 3 profile domain-containing protein</fullName>
    </recommendedName>
</protein>
<dbReference type="OrthoDB" id="6133044at2759"/>
<evidence type="ECO:0000313" key="15">
    <source>
        <dbReference type="Proteomes" id="UP000549394"/>
    </source>
</evidence>
<dbReference type="Proteomes" id="UP000549394">
    <property type="component" value="Unassembled WGS sequence"/>
</dbReference>
<dbReference type="InterPro" id="IPR038550">
    <property type="entry name" value="GPCR_3_9-Cys_sf"/>
</dbReference>
<feature type="transmembrane region" description="Helical" evidence="11">
    <location>
        <begin position="602"/>
        <end position="624"/>
    </location>
</feature>
<organism evidence="14 15">
    <name type="scientific">Dimorphilus gyrociliatus</name>
    <dbReference type="NCBI Taxonomy" id="2664684"/>
    <lineage>
        <taxon>Eukaryota</taxon>
        <taxon>Metazoa</taxon>
        <taxon>Spiralia</taxon>
        <taxon>Lophotrochozoa</taxon>
        <taxon>Annelida</taxon>
        <taxon>Polychaeta</taxon>
        <taxon>Polychaeta incertae sedis</taxon>
        <taxon>Dinophilidae</taxon>
        <taxon>Dimorphilus</taxon>
    </lineage>
</organism>
<keyword evidence="4 12" id="KW-0732">Signal</keyword>
<feature type="chain" id="PRO_5029856222" description="G-protein coupled receptors family 3 profile domain-containing protein" evidence="12">
    <location>
        <begin position="23"/>
        <end position="839"/>
    </location>
</feature>
<keyword evidence="7 11" id="KW-0472">Membrane</keyword>
<keyword evidence="15" id="KW-1185">Reference proteome</keyword>
<evidence type="ECO:0000313" key="14">
    <source>
        <dbReference type="EMBL" id="CAD5111518.1"/>
    </source>
</evidence>
<dbReference type="PROSITE" id="PS50259">
    <property type="entry name" value="G_PROTEIN_RECEP_F3_4"/>
    <property type="match status" value="1"/>
</dbReference>
<dbReference type="PANTHER" id="PTHR24060">
    <property type="entry name" value="METABOTROPIC GLUTAMATE RECEPTOR"/>
    <property type="match status" value="1"/>
</dbReference>
<evidence type="ECO:0000256" key="10">
    <source>
        <dbReference type="ARBA" id="ARBA00023224"/>
    </source>
</evidence>
<accession>A0A7I8V8C0</accession>
<dbReference type="SUPFAM" id="SSF53822">
    <property type="entry name" value="Periplasmic binding protein-like I"/>
    <property type="match status" value="1"/>
</dbReference>
<keyword evidence="2" id="KW-1003">Cell membrane</keyword>
<dbReference type="Pfam" id="PF00003">
    <property type="entry name" value="7tm_3"/>
    <property type="match status" value="1"/>
</dbReference>
<feature type="transmembrane region" description="Helical" evidence="11">
    <location>
        <begin position="568"/>
        <end position="590"/>
    </location>
</feature>
<dbReference type="InterPro" id="IPR050726">
    <property type="entry name" value="mGluR"/>
</dbReference>
<evidence type="ECO:0000256" key="5">
    <source>
        <dbReference type="ARBA" id="ARBA00022989"/>
    </source>
</evidence>
<dbReference type="InterPro" id="IPR017978">
    <property type="entry name" value="GPCR_3_C"/>
</dbReference>
<evidence type="ECO:0000256" key="7">
    <source>
        <dbReference type="ARBA" id="ARBA00023136"/>
    </source>
</evidence>
<dbReference type="InterPro" id="IPR028082">
    <property type="entry name" value="Peripla_BP_I"/>
</dbReference>
<feature type="domain" description="G-protein coupled receptors family 3 profile" evidence="13">
    <location>
        <begin position="566"/>
        <end position="831"/>
    </location>
</feature>
<evidence type="ECO:0000256" key="9">
    <source>
        <dbReference type="ARBA" id="ARBA00023180"/>
    </source>
</evidence>
<evidence type="ECO:0000256" key="11">
    <source>
        <dbReference type="SAM" id="Phobius"/>
    </source>
</evidence>
<dbReference type="InterPro" id="IPR001828">
    <property type="entry name" value="ANF_lig-bd_rcpt"/>
</dbReference>
<dbReference type="GO" id="GO:0004930">
    <property type="term" value="F:G protein-coupled receptor activity"/>
    <property type="evidence" value="ECO:0007669"/>
    <property type="project" value="UniProtKB-KW"/>
</dbReference>
<reference evidence="14 15" key="1">
    <citation type="submission" date="2020-08" db="EMBL/GenBank/DDBJ databases">
        <authorList>
            <person name="Hejnol A."/>
        </authorList>
    </citation>
    <scope>NUCLEOTIDE SEQUENCE [LARGE SCALE GENOMIC DNA]</scope>
</reference>
<evidence type="ECO:0000256" key="4">
    <source>
        <dbReference type="ARBA" id="ARBA00022729"/>
    </source>
</evidence>
<keyword evidence="8" id="KW-0675">Receptor</keyword>
<feature type="transmembrane region" description="Helical" evidence="11">
    <location>
        <begin position="677"/>
        <end position="702"/>
    </location>
</feature>
<evidence type="ECO:0000256" key="6">
    <source>
        <dbReference type="ARBA" id="ARBA00023040"/>
    </source>
</evidence>
<evidence type="ECO:0000256" key="12">
    <source>
        <dbReference type="SAM" id="SignalP"/>
    </source>
</evidence>
<keyword evidence="5 11" id="KW-1133">Transmembrane helix</keyword>
<dbReference type="EMBL" id="CAJFCJ010000001">
    <property type="protein sequence ID" value="CAD5111518.1"/>
    <property type="molecule type" value="Genomic_DNA"/>
</dbReference>
<name>A0A7I8V8C0_9ANNE</name>
<evidence type="ECO:0000256" key="2">
    <source>
        <dbReference type="ARBA" id="ARBA00022475"/>
    </source>
</evidence>
<dbReference type="PRINTS" id="PR00248">
    <property type="entry name" value="GPCRMGR"/>
</dbReference>
<feature type="transmembrane region" description="Helical" evidence="11">
    <location>
        <begin position="792"/>
        <end position="816"/>
    </location>
</feature>
<evidence type="ECO:0000256" key="3">
    <source>
        <dbReference type="ARBA" id="ARBA00022692"/>
    </source>
</evidence>
<keyword evidence="10" id="KW-0807">Transducer</keyword>
<feature type="transmembrane region" description="Helical" evidence="11">
    <location>
        <begin position="722"/>
        <end position="746"/>
    </location>
</feature>
<comment type="subcellular location">
    <subcellularLocation>
        <location evidence="1">Cell membrane</location>
        <topology evidence="1">Multi-pass membrane protein</topology>
    </subcellularLocation>
</comment>
<evidence type="ECO:0000259" key="13">
    <source>
        <dbReference type="PROSITE" id="PS50259"/>
    </source>
</evidence>
<dbReference type="Pfam" id="PF07562">
    <property type="entry name" value="NCD3G"/>
    <property type="match status" value="1"/>
</dbReference>
<feature type="transmembrane region" description="Helical" evidence="11">
    <location>
        <begin position="758"/>
        <end position="780"/>
    </location>
</feature>
<dbReference type="AlphaFoldDB" id="A0A7I8V8C0"/>